<organism evidence="8">
    <name type="scientific">Ignisphaera aggregans</name>
    <dbReference type="NCBI Taxonomy" id="334771"/>
    <lineage>
        <taxon>Archaea</taxon>
        <taxon>Thermoproteota</taxon>
        <taxon>Thermoprotei</taxon>
        <taxon>Desulfurococcales</taxon>
        <taxon>Desulfurococcaceae</taxon>
        <taxon>Ignisphaera</taxon>
    </lineage>
</organism>
<name>A0A7C5XLR8_9CREN</name>
<comment type="caution">
    <text evidence="8">The sequence shown here is derived from an EMBL/GenBank/DDBJ whole genome shotgun (WGS) entry which is preliminary data.</text>
</comment>
<sequence>MMIPVRCFTCGYPIGAKWEEFYGRVSKGEDPKKVLDDLGIKRYCCRRILLSHIELFKEMMKYGTVK</sequence>
<dbReference type="PROSITE" id="PS01112">
    <property type="entry name" value="RNA_POL_N_8KD"/>
    <property type="match status" value="1"/>
</dbReference>
<dbReference type="Gene3D" id="1.10.10.60">
    <property type="entry name" value="Homeodomain-like"/>
    <property type="match status" value="1"/>
</dbReference>
<dbReference type="GO" id="GO:0003677">
    <property type="term" value="F:DNA binding"/>
    <property type="evidence" value="ECO:0007669"/>
    <property type="project" value="InterPro"/>
</dbReference>
<dbReference type="NCBIfam" id="NF003089">
    <property type="entry name" value="PRK04016.1"/>
    <property type="match status" value="1"/>
</dbReference>
<keyword evidence="4 7" id="KW-0479">Metal-binding</keyword>
<dbReference type="GO" id="GO:0006351">
    <property type="term" value="P:DNA-templated transcription"/>
    <property type="evidence" value="ECO:0007669"/>
    <property type="project" value="UniProtKB-UniRule"/>
</dbReference>
<evidence type="ECO:0000256" key="5">
    <source>
        <dbReference type="ARBA" id="ARBA00022833"/>
    </source>
</evidence>
<dbReference type="GO" id="GO:0005737">
    <property type="term" value="C:cytoplasm"/>
    <property type="evidence" value="ECO:0007669"/>
    <property type="project" value="UniProtKB-SubCell"/>
</dbReference>
<feature type="binding site" evidence="7">
    <location>
        <position position="10"/>
    </location>
    <ligand>
        <name>Zn(2+)</name>
        <dbReference type="ChEBI" id="CHEBI:29105"/>
    </ligand>
</feature>
<dbReference type="EMBL" id="DRZI01000342">
    <property type="protein sequence ID" value="HHP82586.1"/>
    <property type="molecule type" value="Genomic_DNA"/>
</dbReference>
<evidence type="ECO:0000256" key="1">
    <source>
        <dbReference type="ARBA" id="ARBA00022478"/>
    </source>
</evidence>
<keyword evidence="2 7" id="KW-0808">Transferase</keyword>
<dbReference type="FunFam" id="1.10.10.60:FF:000024">
    <property type="entry name" value="DNA-directed RNA polymerases I, II, and III subunit"/>
    <property type="match status" value="1"/>
</dbReference>
<dbReference type="PANTHER" id="PTHR23431">
    <property type="entry name" value="DNA-DIRECTED RNA POLYMERASES I, II, AND III SUBUNIT RPABC5 FAMILY MEMBER"/>
    <property type="match status" value="1"/>
</dbReference>
<dbReference type="SUPFAM" id="SSF46924">
    <property type="entry name" value="RNA polymerase subunit RPB10"/>
    <property type="match status" value="1"/>
</dbReference>
<feature type="binding site" evidence="7">
    <location>
        <position position="45"/>
    </location>
    <ligand>
        <name>Zn(2+)</name>
        <dbReference type="ChEBI" id="CHEBI:29105"/>
    </ligand>
</feature>
<dbReference type="PANTHER" id="PTHR23431:SF3">
    <property type="entry name" value="DNA-DIRECTED RNA POLYMERASES I, II, AND III SUBUNIT RPABC5"/>
    <property type="match status" value="1"/>
</dbReference>
<dbReference type="PIRSF" id="PIRSF005653">
    <property type="entry name" value="RNA_pol_N/8_sub"/>
    <property type="match status" value="1"/>
</dbReference>
<proteinExistence type="inferred from homology"/>
<keyword evidence="6 7" id="KW-0804">Transcription</keyword>
<evidence type="ECO:0000313" key="8">
    <source>
        <dbReference type="EMBL" id="HHP82586.1"/>
    </source>
</evidence>
<comment type="cofactor">
    <cofactor evidence="7">
        <name>Zn(2+)</name>
        <dbReference type="ChEBI" id="CHEBI:29105"/>
    </cofactor>
    <text evidence="7">Binds 1 zinc ion.</text>
</comment>
<comment type="subcellular location">
    <subcellularLocation>
        <location evidence="7">Cytoplasm</location>
    </subcellularLocation>
</comment>
<evidence type="ECO:0000256" key="7">
    <source>
        <dbReference type="HAMAP-Rule" id="MF_00250"/>
    </source>
</evidence>
<dbReference type="HAMAP" id="MF_00250">
    <property type="entry name" value="RNApol_arch_Rpo10"/>
    <property type="match status" value="1"/>
</dbReference>
<dbReference type="EC" id="2.7.7.6" evidence="7"/>
<evidence type="ECO:0000256" key="6">
    <source>
        <dbReference type="ARBA" id="ARBA00023163"/>
    </source>
</evidence>
<evidence type="ECO:0000313" key="9">
    <source>
        <dbReference type="EMBL" id="HHR95878.1"/>
    </source>
</evidence>
<dbReference type="GO" id="GO:0003899">
    <property type="term" value="F:DNA-directed RNA polymerase activity"/>
    <property type="evidence" value="ECO:0007669"/>
    <property type="project" value="UniProtKB-UniRule"/>
</dbReference>
<feature type="binding site" evidence="7">
    <location>
        <position position="7"/>
    </location>
    <ligand>
        <name>Zn(2+)</name>
        <dbReference type="ChEBI" id="CHEBI:29105"/>
    </ligand>
</feature>
<dbReference type="GO" id="GO:0000428">
    <property type="term" value="C:DNA-directed RNA polymerase complex"/>
    <property type="evidence" value="ECO:0007669"/>
    <property type="project" value="UniProtKB-KW"/>
</dbReference>
<reference evidence="8" key="1">
    <citation type="journal article" date="2020" name="mSystems">
        <title>Genome- and Community-Level Interaction Insights into Carbon Utilization and Element Cycling Functions of Hydrothermarchaeota in Hydrothermal Sediment.</title>
        <authorList>
            <person name="Zhou Z."/>
            <person name="Liu Y."/>
            <person name="Xu W."/>
            <person name="Pan J."/>
            <person name="Luo Z.H."/>
            <person name="Li M."/>
        </authorList>
    </citation>
    <scope>NUCLEOTIDE SEQUENCE [LARGE SCALE GENOMIC DNA]</scope>
    <source>
        <strain evidence="9">SpSt-1</strain>
        <strain evidence="8">SpSt-1121</strain>
    </source>
</reference>
<keyword evidence="7" id="KW-0963">Cytoplasm</keyword>
<dbReference type="EMBL" id="DRUB01000061">
    <property type="protein sequence ID" value="HHR95878.1"/>
    <property type="molecule type" value="Genomic_DNA"/>
</dbReference>
<accession>A0A7C5XLR8</accession>
<comment type="similarity">
    <text evidence="7">Belongs to the archaeal Rpo10/eukaryotic RPB10 RNA polymerase subunit family.</text>
</comment>
<evidence type="ECO:0000256" key="3">
    <source>
        <dbReference type="ARBA" id="ARBA00022695"/>
    </source>
</evidence>
<comment type="catalytic activity">
    <reaction evidence="7">
        <text>RNA(n) + a ribonucleoside 5'-triphosphate = RNA(n+1) + diphosphate</text>
        <dbReference type="Rhea" id="RHEA:21248"/>
        <dbReference type="Rhea" id="RHEA-COMP:14527"/>
        <dbReference type="Rhea" id="RHEA-COMP:17342"/>
        <dbReference type="ChEBI" id="CHEBI:33019"/>
        <dbReference type="ChEBI" id="CHEBI:61557"/>
        <dbReference type="ChEBI" id="CHEBI:140395"/>
        <dbReference type="EC" id="2.7.7.6"/>
    </reaction>
</comment>
<dbReference type="InterPro" id="IPR000268">
    <property type="entry name" value="RPABC5/Rpb10"/>
</dbReference>
<gene>
    <name evidence="7" type="primary">rpo10</name>
    <name evidence="7" type="synonym">rpoN</name>
    <name evidence="9" type="ORF">ENL47_03435</name>
    <name evidence="8" type="ORF">ENM84_07995</name>
</gene>
<dbReference type="Pfam" id="PF01194">
    <property type="entry name" value="RNA_pol_N"/>
    <property type="match status" value="1"/>
</dbReference>
<keyword evidence="1 7" id="KW-0240">DNA-directed RNA polymerase</keyword>
<keyword evidence="5 7" id="KW-0862">Zinc</keyword>
<dbReference type="InterPro" id="IPR020789">
    <property type="entry name" value="RNA_pol_suN_Zn-BS"/>
</dbReference>
<dbReference type="InterPro" id="IPR023580">
    <property type="entry name" value="RNA_pol_su_RPB10"/>
</dbReference>
<evidence type="ECO:0000256" key="2">
    <source>
        <dbReference type="ARBA" id="ARBA00022679"/>
    </source>
</evidence>
<keyword evidence="3 7" id="KW-0548">Nucleotidyltransferase</keyword>
<dbReference type="GO" id="GO:0008270">
    <property type="term" value="F:zinc ion binding"/>
    <property type="evidence" value="ECO:0007669"/>
    <property type="project" value="UniProtKB-UniRule"/>
</dbReference>
<feature type="binding site" evidence="7">
    <location>
        <position position="44"/>
    </location>
    <ligand>
        <name>Zn(2+)</name>
        <dbReference type="ChEBI" id="CHEBI:29105"/>
    </ligand>
</feature>
<comment type="function">
    <text evidence="7">DNA-dependent RNA polymerase (RNAP) catalyzes the transcription of DNA into RNA using the four ribonucleoside triphosphates as substrates.</text>
</comment>
<comment type="subunit">
    <text evidence="7">Part of the RNA polymerase complex.</text>
</comment>
<dbReference type="AlphaFoldDB" id="A0A7C5XLR8"/>
<protein>
    <recommendedName>
        <fullName evidence="7">DNA-directed RNA polymerase subunit Rpo10</fullName>
        <ecNumber evidence="7">2.7.7.6</ecNumber>
    </recommendedName>
    <alternativeName>
        <fullName evidence="7">DNA-directed RNA polymerase subunit N</fullName>
    </alternativeName>
</protein>
<evidence type="ECO:0000256" key="4">
    <source>
        <dbReference type="ARBA" id="ARBA00022723"/>
    </source>
</evidence>